<dbReference type="EMBL" id="JAHZIJ010000008">
    <property type="protein sequence ID" value="MBW7475753.1"/>
    <property type="molecule type" value="Genomic_DNA"/>
</dbReference>
<comment type="catalytic activity">
    <reaction evidence="1 7">
        <text>an N-acyl-D-glucosamine 6-phosphate = an N-acyl-D-mannosamine 6-phosphate</text>
        <dbReference type="Rhea" id="RHEA:23932"/>
        <dbReference type="ChEBI" id="CHEBI:57599"/>
        <dbReference type="ChEBI" id="CHEBI:57666"/>
        <dbReference type="EC" id="5.1.3.9"/>
    </reaction>
</comment>
<evidence type="ECO:0000256" key="4">
    <source>
        <dbReference type="ARBA" id="ARBA00007439"/>
    </source>
</evidence>
<evidence type="ECO:0000313" key="8">
    <source>
        <dbReference type="EMBL" id="MBW7475753.1"/>
    </source>
</evidence>
<dbReference type="NCBIfam" id="NF002231">
    <property type="entry name" value="PRK01130.1"/>
    <property type="match status" value="1"/>
</dbReference>
<evidence type="ECO:0000256" key="5">
    <source>
        <dbReference type="ARBA" id="ARBA00023235"/>
    </source>
</evidence>
<evidence type="ECO:0000256" key="7">
    <source>
        <dbReference type="HAMAP-Rule" id="MF_01235"/>
    </source>
</evidence>
<dbReference type="Gene3D" id="3.20.20.70">
    <property type="entry name" value="Aldolase class I"/>
    <property type="match status" value="1"/>
</dbReference>
<proteinExistence type="inferred from homology"/>
<evidence type="ECO:0000256" key="3">
    <source>
        <dbReference type="ARBA" id="ARBA00005081"/>
    </source>
</evidence>
<dbReference type="Proteomes" id="UP000812277">
    <property type="component" value="Unassembled WGS sequence"/>
</dbReference>
<comment type="pathway">
    <text evidence="3 7">Amino-sugar metabolism; N-acetylneuraminate degradation; D-fructose 6-phosphate from N-acetylneuraminate: step 3/5.</text>
</comment>
<dbReference type="HAMAP" id="MF_01235">
    <property type="entry name" value="ManNAc6P_epimer"/>
    <property type="match status" value="1"/>
</dbReference>
<keyword evidence="6 7" id="KW-0119">Carbohydrate metabolism</keyword>
<name>A0ABS7D7K1_9BACL</name>
<dbReference type="InterPro" id="IPR011060">
    <property type="entry name" value="RibuloseP-bd_barrel"/>
</dbReference>
<dbReference type="CDD" id="cd04729">
    <property type="entry name" value="NanE"/>
    <property type="match status" value="1"/>
</dbReference>
<accession>A0ABS7D7K1</accession>
<organism evidence="8 9">
    <name type="scientific">Paenibacillus oenotherae</name>
    <dbReference type="NCBI Taxonomy" id="1435645"/>
    <lineage>
        <taxon>Bacteria</taxon>
        <taxon>Bacillati</taxon>
        <taxon>Bacillota</taxon>
        <taxon>Bacilli</taxon>
        <taxon>Bacillales</taxon>
        <taxon>Paenibacillaceae</taxon>
        <taxon>Paenibacillus</taxon>
    </lineage>
</organism>
<keyword evidence="9" id="KW-1185">Reference proteome</keyword>
<dbReference type="InterPro" id="IPR013785">
    <property type="entry name" value="Aldolase_TIM"/>
</dbReference>
<sequence>MNTILERLKGKLIVSCQALEDEPLHGSVHMRQMAVAAIQGGAAGIRANSPADIRAIKASVNVPVIGIYKKVYRDSDVYLTVTMEDVEEIVAAGADIIAFDATNRLRPSGQSARDFIMQVKARYPEMLLMADISTLEEGIEAASCGVDIVSTTFAGYTPYTAHIQAFSFELLEGLLQQAGKPIIAEGKIDKPEMAAACIARGAFAVVVGSAITRPQLITQSYARQIDAVSAR</sequence>
<evidence type="ECO:0000256" key="2">
    <source>
        <dbReference type="ARBA" id="ARBA00002147"/>
    </source>
</evidence>
<comment type="similarity">
    <text evidence="4 7">Belongs to the NanE family.</text>
</comment>
<comment type="function">
    <text evidence="2 7">Converts N-acetylmannosamine-6-phosphate (ManNAc-6-P) to N-acetylglucosamine-6-phosphate (GlcNAc-6-P).</text>
</comment>
<evidence type="ECO:0000313" key="9">
    <source>
        <dbReference type="Proteomes" id="UP000812277"/>
    </source>
</evidence>
<evidence type="ECO:0000256" key="6">
    <source>
        <dbReference type="ARBA" id="ARBA00023277"/>
    </source>
</evidence>
<dbReference type="SUPFAM" id="SSF51366">
    <property type="entry name" value="Ribulose-phoshate binding barrel"/>
    <property type="match status" value="1"/>
</dbReference>
<evidence type="ECO:0000256" key="1">
    <source>
        <dbReference type="ARBA" id="ARBA00000056"/>
    </source>
</evidence>
<dbReference type="EC" id="5.1.3.9" evidence="7"/>
<protein>
    <recommendedName>
        <fullName evidence="7">Putative N-acetylmannosamine-6-phosphate 2-epimerase</fullName>
        <ecNumber evidence="7">5.1.3.9</ecNumber>
    </recommendedName>
    <alternativeName>
        <fullName evidence="7">ManNAc-6-P epimerase</fullName>
    </alternativeName>
</protein>
<dbReference type="Pfam" id="PF04131">
    <property type="entry name" value="NanE"/>
    <property type="match status" value="1"/>
</dbReference>
<dbReference type="InterPro" id="IPR007260">
    <property type="entry name" value="NanE"/>
</dbReference>
<dbReference type="PANTHER" id="PTHR36204:SF1">
    <property type="entry name" value="N-ACETYLMANNOSAMINE-6-PHOSPHATE 2-EPIMERASE-RELATED"/>
    <property type="match status" value="1"/>
</dbReference>
<reference evidence="8 9" key="1">
    <citation type="submission" date="2021-07" db="EMBL/GenBank/DDBJ databases">
        <title>Paenibacillus radiodurans sp. nov., isolated from the southeastern edge of Tengger Desert.</title>
        <authorList>
            <person name="Zhang G."/>
        </authorList>
    </citation>
    <scope>NUCLEOTIDE SEQUENCE [LARGE SCALE GENOMIC DNA]</scope>
    <source>
        <strain evidence="8 9">DT7-4</strain>
    </source>
</reference>
<dbReference type="PANTHER" id="PTHR36204">
    <property type="entry name" value="N-ACETYLMANNOSAMINE-6-PHOSPHATE 2-EPIMERASE-RELATED"/>
    <property type="match status" value="1"/>
</dbReference>
<gene>
    <name evidence="7" type="primary">nanE</name>
    <name evidence="8" type="ORF">K0T92_13445</name>
</gene>
<comment type="caution">
    <text evidence="8">The sequence shown here is derived from an EMBL/GenBank/DDBJ whole genome shotgun (WGS) entry which is preliminary data.</text>
</comment>
<keyword evidence="5 7" id="KW-0413">Isomerase</keyword>